<name>A0A8X8Y6M9_SALSN</name>
<keyword evidence="2" id="KW-0413">Isomerase</keyword>
<comment type="catalytic activity">
    <reaction evidence="2">
        <text>[protein]-peptidylproline (omega=180) = [protein]-peptidylproline (omega=0)</text>
        <dbReference type="Rhea" id="RHEA:16237"/>
        <dbReference type="Rhea" id="RHEA-COMP:10747"/>
        <dbReference type="Rhea" id="RHEA-COMP:10748"/>
        <dbReference type="ChEBI" id="CHEBI:83833"/>
        <dbReference type="ChEBI" id="CHEBI:83834"/>
        <dbReference type="EC" id="5.2.1.8"/>
    </reaction>
</comment>
<gene>
    <name evidence="5" type="ORF">SASPL_114738</name>
</gene>
<feature type="transmembrane region" description="Helical" evidence="3">
    <location>
        <begin position="185"/>
        <end position="207"/>
    </location>
</feature>
<evidence type="ECO:0000256" key="2">
    <source>
        <dbReference type="PROSITE-ProRule" id="PRU00277"/>
    </source>
</evidence>
<reference evidence="5" key="2">
    <citation type="submission" date="2020-08" db="EMBL/GenBank/DDBJ databases">
        <title>Plant Genome Project.</title>
        <authorList>
            <person name="Zhang R.-G."/>
        </authorList>
    </citation>
    <scope>NUCLEOTIDE SEQUENCE</scope>
    <source>
        <strain evidence="5">Huo1</strain>
        <tissue evidence="5">Leaf</tissue>
    </source>
</reference>
<sequence>MALIAVGVAGNNVSLKPFLQEQEEREGGPNLFVKLAGAVLVVVVALTGAIALPYIKPWTLRFGIPAICTVLATALFLTGLCFYRYTRIGADGSRLRSLCRVRMIPMLTTFVFCGLVSSIGNTYFVEQAKNLNRHLGKWNVTLQVLLLVQKGVSAVLDQGKGDAPAAALGGAQTGRYQTNVQSRVITTPGIGVVIAVSSAILCCITAAKMEFKRLGVMTAAAPANLHHDPSRSSLPVVVAIPPPPATISLSCDSNFGYDSIELIAVDNDEAVKPSPNTTIDRLPSCDQVGVEGVFQMSSTLTPLAVTDVLILPPPPPSAAIFLPCSSDRIHTLSIIPAAAAPLQVHECDRVDIHYKGKLIDGIIFDPTFERGDPIDIKLGSGQVIKRWLIVLGMCLEFPNDENENEGRYADNLAKGVSGLGYMCGVLSVYVVGEVSGRGGHRSWFQDTLNTSRLDRYYWVLAALGIPVKQKSEEAEFRKER</sequence>
<organism evidence="5">
    <name type="scientific">Salvia splendens</name>
    <name type="common">Scarlet sage</name>
    <dbReference type="NCBI Taxonomy" id="180675"/>
    <lineage>
        <taxon>Eukaryota</taxon>
        <taxon>Viridiplantae</taxon>
        <taxon>Streptophyta</taxon>
        <taxon>Embryophyta</taxon>
        <taxon>Tracheophyta</taxon>
        <taxon>Spermatophyta</taxon>
        <taxon>Magnoliopsida</taxon>
        <taxon>eudicotyledons</taxon>
        <taxon>Gunneridae</taxon>
        <taxon>Pentapetalae</taxon>
        <taxon>asterids</taxon>
        <taxon>lamiids</taxon>
        <taxon>Lamiales</taxon>
        <taxon>Lamiaceae</taxon>
        <taxon>Nepetoideae</taxon>
        <taxon>Mentheae</taxon>
        <taxon>Salviinae</taxon>
        <taxon>Salvia</taxon>
        <taxon>Salvia subgen. Calosphace</taxon>
        <taxon>core Calosphace</taxon>
    </lineage>
</organism>
<keyword evidence="3" id="KW-0472">Membrane</keyword>
<dbReference type="PANTHER" id="PTHR11654">
    <property type="entry name" value="OLIGOPEPTIDE TRANSPORTER-RELATED"/>
    <property type="match status" value="1"/>
</dbReference>
<evidence type="ECO:0000259" key="4">
    <source>
        <dbReference type="PROSITE" id="PS50059"/>
    </source>
</evidence>
<dbReference type="Proteomes" id="UP000298416">
    <property type="component" value="Unassembled WGS sequence"/>
</dbReference>
<dbReference type="GO" id="GO:0003755">
    <property type="term" value="F:peptidyl-prolyl cis-trans isomerase activity"/>
    <property type="evidence" value="ECO:0007669"/>
    <property type="project" value="UniProtKB-KW"/>
</dbReference>
<evidence type="ECO:0000313" key="6">
    <source>
        <dbReference type="Proteomes" id="UP000298416"/>
    </source>
</evidence>
<evidence type="ECO:0000256" key="3">
    <source>
        <dbReference type="SAM" id="Phobius"/>
    </source>
</evidence>
<feature type="domain" description="PPIase FKBP-type" evidence="4">
    <location>
        <begin position="347"/>
        <end position="387"/>
    </location>
</feature>
<protein>
    <recommendedName>
        <fullName evidence="2">peptidylprolyl isomerase</fullName>
        <ecNumber evidence="2">5.2.1.8</ecNumber>
    </recommendedName>
</protein>
<keyword evidence="3" id="KW-1133">Transmembrane helix</keyword>
<dbReference type="InterPro" id="IPR036259">
    <property type="entry name" value="MFS_trans_sf"/>
</dbReference>
<dbReference type="PROSITE" id="PS50059">
    <property type="entry name" value="FKBP_PPIASE"/>
    <property type="match status" value="1"/>
</dbReference>
<keyword evidence="6" id="KW-1185">Reference proteome</keyword>
<feature type="transmembrane region" description="Helical" evidence="3">
    <location>
        <begin position="62"/>
        <end position="83"/>
    </location>
</feature>
<dbReference type="InterPro" id="IPR046357">
    <property type="entry name" value="PPIase_dom_sf"/>
</dbReference>
<dbReference type="AlphaFoldDB" id="A0A8X8Y6M9"/>
<dbReference type="SUPFAM" id="SSF54534">
    <property type="entry name" value="FKBP-like"/>
    <property type="match status" value="1"/>
</dbReference>
<keyword evidence="2" id="KW-0697">Rotamase</keyword>
<dbReference type="Gene3D" id="1.20.1250.20">
    <property type="entry name" value="MFS general substrate transporter like domains"/>
    <property type="match status" value="3"/>
</dbReference>
<comment type="similarity">
    <text evidence="1">Belongs to the major facilitator superfamily. Phosphate:H(+) symporter (TC 2.A.1.9) family.</text>
</comment>
<dbReference type="EC" id="5.2.1.8" evidence="2"/>
<evidence type="ECO:0000313" key="5">
    <source>
        <dbReference type="EMBL" id="KAG6424323.1"/>
    </source>
</evidence>
<evidence type="ECO:0000256" key="1">
    <source>
        <dbReference type="ARBA" id="ARBA00044504"/>
    </source>
</evidence>
<dbReference type="InterPro" id="IPR001179">
    <property type="entry name" value="PPIase_FKBP_dom"/>
</dbReference>
<proteinExistence type="inferred from homology"/>
<comment type="caution">
    <text evidence="5">The sequence shown here is derived from an EMBL/GenBank/DDBJ whole genome shotgun (WGS) entry which is preliminary data.</text>
</comment>
<dbReference type="EMBL" id="PNBA02000005">
    <property type="protein sequence ID" value="KAG6424323.1"/>
    <property type="molecule type" value="Genomic_DNA"/>
</dbReference>
<keyword evidence="3" id="KW-0812">Transmembrane</keyword>
<feature type="transmembrane region" description="Helical" evidence="3">
    <location>
        <begin position="31"/>
        <end position="56"/>
    </location>
</feature>
<dbReference type="Pfam" id="PF00254">
    <property type="entry name" value="FKBP_C"/>
    <property type="match status" value="1"/>
</dbReference>
<reference evidence="5" key="1">
    <citation type="submission" date="2018-01" db="EMBL/GenBank/DDBJ databases">
        <authorList>
            <person name="Mao J.F."/>
        </authorList>
    </citation>
    <scope>NUCLEOTIDE SEQUENCE</scope>
    <source>
        <strain evidence="5">Huo1</strain>
        <tissue evidence="5">Leaf</tissue>
    </source>
</reference>
<feature type="transmembrane region" description="Helical" evidence="3">
    <location>
        <begin position="104"/>
        <end position="125"/>
    </location>
</feature>
<dbReference type="Gene3D" id="3.10.50.40">
    <property type="match status" value="1"/>
</dbReference>
<accession>A0A8X8Y6M9</accession>